<gene>
    <name evidence="2" type="ORF">DNTS_003411</name>
</gene>
<feature type="transmembrane region" description="Helical" evidence="1">
    <location>
        <begin position="59"/>
        <end position="81"/>
    </location>
</feature>
<keyword evidence="1" id="KW-1133">Transmembrane helix</keyword>
<dbReference type="EMBL" id="SRMA01026654">
    <property type="protein sequence ID" value="TRY80174.1"/>
    <property type="molecule type" value="Genomic_DNA"/>
</dbReference>
<organism evidence="2 3">
    <name type="scientific">Danionella cerebrum</name>
    <dbReference type="NCBI Taxonomy" id="2873325"/>
    <lineage>
        <taxon>Eukaryota</taxon>
        <taxon>Metazoa</taxon>
        <taxon>Chordata</taxon>
        <taxon>Craniata</taxon>
        <taxon>Vertebrata</taxon>
        <taxon>Euteleostomi</taxon>
        <taxon>Actinopterygii</taxon>
        <taxon>Neopterygii</taxon>
        <taxon>Teleostei</taxon>
        <taxon>Ostariophysi</taxon>
        <taxon>Cypriniformes</taxon>
        <taxon>Danionidae</taxon>
        <taxon>Danioninae</taxon>
        <taxon>Danionella</taxon>
    </lineage>
</organism>
<reference evidence="2 3" key="1">
    <citation type="journal article" date="2019" name="Sci. Data">
        <title>Hybrid genome assembly and annotation of Danionella translucida.</title>
        <authorList>
            <person name="Kadobianskyi M."/>
            <person name="Schulze L."/>
            <person name="Schuelke M."/>
            <person name="Judkewitz B."/>
        </authorList>
    </citation>
    <scope>NUCLEOTIDE SEQUENCE [LARGE SCALE GENOMIC DNA]</scope>
    <source>
        <strain evidence="2 3">Bolton</strain>
    </source>
</reference>
<evidence type="ECO:0000256" key="1">
    <source>
        <dbReference type="SAM" id="Phobius"/>
    </source>
</evidence>
<proteinExistence type="predicted"/>
<keyword evidence="1" id="KW-0812">Transmembrane</keyword>
<accession>A0A553PR69</accession>
<name>A0A553PR69_9TELE</name>
<evidence type="ECO:0000313" key="2">
    <source>
        <dbReference type="EMBL" id="TRY80174.1"/>
    </source>
</evidence>
<evidence type="ECO:0000313" key="3">
    <source>
        <dbReference type="Proteomes" id="UP000316079"/>
    </source>
</evidence>
<keyword evidence="3" id="KW-1185">Reference proteome</keyword>
<protein>
    <submittedName>
        <fullName evidence="2">Uncharacterized protein</fullName>
    </submittedName>
</protein>
<sequence length="200" mass="21810">MPDTVPALAQSEHNKSRAPLLRDGFDFTDAVSLDVSPALNLIFNNGALWQETVSSTDPLFIFSLCSILISKLAFVCVCTFLSSVIMESVLHCDLWLMSGAIAQARIGQRQIKQVICTAAAVKRAQGTCVCVYGMNTAGCCMRHAPHPFSSSESVRVLHMLLSPEDIDCIHSSAADDCEELLTWSSLQSRQQTSRADVDEI</sequence>
<dbReference type="AlphaFoldDB" id="A0A553PR69"/>
<comment type="caution">
    <text evidence="2">The sequence shown here is derived from an EMBL/GenBank/DDBJ whole genome shotgun (WGS) entry which is preliminary data.</text>
</comment>
<keyword evidence="1" id="KW-0472">Membrane</keyword>
<dbReference type="Proteomes" id="UP000316079">
    <property type="component" value="Unassembled WGS sequence"/>
</dbReference>